<protein>
    <recommendedName>
        <fullName evidence="3">Reverse transcriptase zinc-binding domain-containing protein</fullName>
    </recommendedName>
</protein>
<proteinExistence type="predicted"/>
<dbReference type="AlphaFoldDB" id="A0AAD7JLH5"/>
<reference evidence="1" key="1">
    <citation type="submission" date="2023-03" db="EMBL/GenBank/DDBJ databases">
        <title>Massive genome expansion in bonnet fungi (Mycena s.s.) driven by repeated elements and novel gene families across ecological guilds.</title>
        <authorList>
            <consortium name="Lawrence Berkeley National Laboratory"/>
            <person name="Harder C.B."/>
            <person name="Miyauchi S."/>
            <person name="Viragh M."/>
            <person name="Kuo A."/>
            <person name="Thoen E."/>
            <person name="Andreopoulos B."/>
            <person name="Lu D."/>
            <person name="Skrede I."/>
            <person name="Drula E."/>
            <person name="Henrissat B."/>
            <person name="Morin E."/>
            <person name="Kohler A."/>
            <person name="Barry K."/>
            <person name="LaButti K."/>
            <person name="Morin E."/>
            <person name="Salamov A."/>
            <person name="Lipzen A."/>
            <person name="Mereny Z."/>
            <person name="Hegedus B."/>
            <person name="Baldrian P."/>
            <person name="Stursova M."/>
            <person name="Weitz H."/>
            <person name="Taylor A."/>
            <person name="Grigoriev I.V."/>
            <person name="Nagy L.G."/>
            <person name="Martin F."/>
            <person name="Kauserud H."/>
        </authorList>
    </citation>
    <scope>NUCLEOTIDE SEQUENCE</scope>
    <source>
        <strain evidence="1">CBHHK188m</strain>
    </source>
</reference>
<evidence type="ECO:0000313" key="1">
    <source>
        <dbReference type="EMBL" id="KAJ7767404.1"/>
    </source>
</evidence>
<evidence type="ECO:0000313" key="2">
    <source>
        <dbReference type="Proteomes" id="UP001215280"/>
    </source>
</evidence>
<evidence type="ECO:0008006" key="3">
    <source>
        <dbReference type="Google" id="ProtNLM"/>
    </source>
</evidence>
<keyword evidence="2" id="KW-1185">Reference proteome</keyword>
<sequence>MHRTQCSILMQLRTGHIGLNTYLAHFGAVDSPLCHMCQEPETVNHFLFTCRRFCQPQDNLCPALFTDGCQPLNKKSVLGKTKNCMALLAYVAATGCFPRYAPPPS</sequence>
<name>A0AAD7JLH5_9AGAR</name>
<accession>A0AAD7JLH5</accession>
<gene>
    <name evidence="1" type="ORF">DFH07DRAFT_736863</name>
</gene>
<comment type="caution">
    <text evidence="1">The sequence shown here is derived from an EMBL/GenBank/DDBJ whole genome shotgun (WGS) entry which is preliminary data.</text>
</comment>
<organism evidence="1 2">
    <name type="scientific">Mycena maculata</name>
    <dbReference type="NCBI Taxonomy" id="230809"/>
    <lineage>
        <taxon>Eukaryota</taxon>
        <taxon>Fungi</taxon>
        <taxon>Dikarya</taxon>
        <taxon>Basidiomycota</taxon>
        <taxon>Agaricomycotina</taxon>
        <taxon>Agaricomycetes</taxon>
        <taxon>Agaricomycetidae</taxon>
        <taxon>Agaricales</taxon>
        <taxon>Marasmiineae</taxon>
        <taxon>Mycenaceae</taxon>
        <taxon>Mycena</taxon>
    </lineage>
</organism>
<dbReference type="EMBL" id="JARJLG010000030">
    <property type="protein sequence ID" value="KAJ7767404.1"/>
    <property type="molecule type" value="Genomic_DNA"/>
</dbReference>
<dbReference type="Proteomes" id="UP001215280">
    <property type="component" value="Unassembled WGS sequence"/>
</dbReference>